<dbReference type="Proteomes" id="UP000247498">
    <property type="component" value="Unassembled WGS sequence"/>
</dbReference>
<dbReference type="STRING" id="307507.A0A2V0NPE6"/>
<comment type="similarity">
    <text evidence="1 4">Belongs to the 2-oxoacid dehydrogenase family.</text>
</comment>
<dbReference type="EMBL" id="BDRX01000010">
    <property type="protein sequence ID" value="GBF89491.1"/>
    <property type="molecule type" value="Genomic_DNA"/>
</dbReference>
<dbReference type="SUPFAM" id="SSF51230">
    <property type="entry name" value="Single hybrid motif"/>
    <property type="match status" value="1"/>
</dbReference>
<keyword evidence="8" id="KW-0670">Pyruvate</keyword>
<dbReference type="InterPro" id="IPR003016">
    <property type="entry name" value="2-oxoA_DH_lipoyl-BS"/>
</dbReference>
<name>A0A2V0NPE6_9CHLO</name>
<reference evidence="8 9" key="1">
    <citation type="journal article" date="2018" name="Sci. Rep.">
        <title>Raphidocelis subcapitata (=Pseudokirchneriella subcapitata) provides an insight into genome evolution and environmental adaptations in the Sphaeropleales.</title>
        <authorList>
            <person name="Suzuki S."/>
            <person name="Yamaguchi H."/>
            <person name="Nakajima N."/>
            <person name="Kawachi M."/>
        </authorList>
    </citation>
    <scope>NUCLEOTIDE SEQUENCE [LARGE SCALE GENOMIC DNA]</scope>
    <source>
        <strain evidence="8 9">NIES-35</strain>
    </source>
</reference>
<evidence type="ECO:0000313" key="9">
    <source>
        <dbReference type="Proteomes" id="UP000247498"/>
    </source>
</evidence>
<dbReference type="PROSITE" id="PS51826">
    <property type="entry name" value="PSBD"/>
    <property type="match status" value="1"/>
</dbReference>
<protein>
    <recommendedName>
        <fullName evidence="4">Dihydrolipoamide acetyltransferase component of pyruvate dehydrogenase complex</fullName>
        <ecNumber evidence="4">2.3.1.-</ecNumber>
    </recommendedName>
</protein>
<dbReference type="InterPro" id="IPR023213">
    <property type="entry name" value="CAT-like_dom_sf"/>
</dbReference>
<dbReference type="InterPro" id="IPR011053">
    <property type="entry name" value="Single_hybrid_motif"/>
</dbReference>
<dbReference type="CDD" id="cd06849">
    <property type="entry name" value="lipoyl_domain"/>
    <property type="match status" value="1"/>
</dbReference>
<evidence type="ECO:0000256" key="3">
    <source>
        <dbReference type="ARBA" id="ARBA00022946"/>
    </source>
</evidence>
<dbReference type="Gene3D" id="2.40.50.100">
    <property type="match status" value="1"/>
</dbReference>
<dbReference type="InterPro" id="IPR000089">
    <property type="entry name" value="Biotin_lipoyl"/>
</dbReference>
<dbReference type="SUPFAM" id="SSF47005">
    <property type="entry name" value="Peripheral subunit-binding domain of 2-oxo acid dehydrogenase complex"/>
    <property type="match status" value="1"/>
</dbReference>
<organism evidence="8 9">
    <name type="scientific">Raphidocelis subcapitata</name>
    <dbReference type="NCBI Taxonomy" id="307507"/>
    <lineage>
        <taxon>Eukaryota</taxon>
        <taxon>Viridiplantae</taxon>
        <taxon>Chlorophyta</taxon>
        <taxon>core chlorophytes</taxon>
        <taxon>Chlorophyceae</taxon>
        <taxon>CS clade</taxon>
        <taxon>Sphaeropleales</taxon>
        <taxon>Selenastraceae</taxon>
        <taxon>Raphidocelis</taxon>
    </lineage>
</organism>
<dbReference type="GO" id="GO:0016746">
    <property type="term" value="F:acyltransferase activity"/>
    <property type="evidence" value="ECO:0007669"/>
    <property type="project" value="UniProtKB-KW"/>
</dbReference>
<dbReference type="PROSITE" id="PS50968">
    <property type="entry name" value="BIOTINYL_LIPOYL"/>
    <property type="match status" value="1"/>
</dbReference>
<evidence type="ECO:0000256" key="5">
    <source>
        <dbReference type="SAM" id="MobiDB-lite"/>
    </source>
</evidence>
<dbReference type="OrthoDB" id="537444at2759"/>
<keyword evidence="4" id="KW-0012">Acyltransferase</keyword>
<comment type="cofactor">
    <cofactor evidence="4">
        <name>(R)-lipoate</name>
        <dbReference type="ChEBI" id="CHEBI:83088"/>
    </cofactor>
</comment>
<keyword evidence="9" id="KW-1185">Reference proteome</keyword>
<dbReference type="PANTHER" id="PTHR23151">
    <property type="entry name" value="DIHYDROLIPOAMIDE ACETYL/SUCCINYL-TRANSFERASE-RELATED"/>
    <property type="match status" value="1"/>
</dbReference>
<evidence type="ECO:0000256" key="4">
    <source>
        <dbReference type="RuleBase" id="RU003423"/>
    </source>
</evidence>
<keyword evidence="4 8" id="KW-0808">Transferase</keyword>
<dbReference type="SUPFAM" id="SSF52777">
    <property type="entry name" value="CoA-dependent acyltransferases"/>
    <property type="match status" value="1"/>
</dbReference>
<evidence type="ECO:0000259" key="7">
    <source>
        <dbReference type="PROSITE" id="PS51826"/>
    </source>
</evidence>
<dbReference type="Pfam" id="PF00198">
    <property type="entry name" value="2-oxoacid_dh"/>
    <property type="match status" value="1"/>
</dbReference>
<dbReference type="GO" id="GO:0045254">
    <property type="term" value="C:pyruvate dehydrogenase complex"/>
    <property type="evidence" value="ECO:0007669"/>
    <property type="project" value="InterPro"/>
</dbReference>
<dbReference type="Gene3D" id="3.30.559.10">
    <property type="entry name" value="Chloramphenicol acetyltransferase-like domain"/>
    <property type="match status" value="1"/>
</dbReference>
<dbReference type="PANTHER" id="PTHR23151:SF90">
    <property type="entry name" value="DIHYDROLIPOYLLYSINE-RESIDUE ACETYLTRANSFERASE COMPONENT OF PYRUVATE DEHYDROGENASE COMPLEX, MITOCHONDRIAL-RELATED"/>
    <property type="match status" value="1"/>
</dbReference>
<keyword evidence="2 4" id="KW-0450">Lipoyl</keyword>
<evidence type="ECO:0000259" key="6">
    <source>
        <dbReference type="PROSITE" id="PS50968"/>
    </source>
</evidence>
<evidence type="ECO:0000313" key="8">
    <source>
        <dbReference type="EMBL" id="GBF89491.1"/>
    </source>
</evidence>
<evidence type="ECO:0000256" key="2">
    <source>
        <dbReference type="ARBA" id="ARBA00022823"/>
    </source>
</evidence>
<dbReference type="Gene3D" id="4.10.320.10">
    <property type="entry name" value="E3-binding domain"/>
    <property type="match status" value="1"/>
</dbReference>
<dbReference type="InterPro" id="IPR001078">
    <property type="entry name" value="2-oxoacid_DH_actylTfrase"/>
</dbReference>
<comment type="caution">
    <text evidence="8">The sequence shown here is derived from an EMBL/GenBank/DDBJ whole genome shotgun (WGS) entry which is preliminary data.</text>
</comment>
<evidence type="ECO:0000256" key="1">
    <source>
        <dbReference type="ARBA" id="ARBA00007317"/>
    </source>
</evidence>
<feature type="compositionally biased region" description="Low complexity" evidence="5">
    <location>
        <begin position="247"/>
        <end position="272"/>
    </location>
</feature>
<dbReference type="InParanoid" id="A0A2V0NPE6"/>
<dbReference type="FunFam" id="2.40.50.100:FF:000010">
    <property type="entry name" value="Acetyltransferase component of pyruvate dehydrogenase complex"/>
    <property type="match status" value="1"/>
</dbReference>
<keyword evidence="3" id="KW-0809">Transit peptide</keyword>
<dbReference type="InterPro" id="IPR036625">
    <property type="entry name" value="E3-bd_dom_sf"/>
</dbReference>
<dbReference type="PROSITE" id="PS00189">
    <property type="entry name" value="LIPOYL"/>
    <property type="match status" value="1"/>
</dbReference>
<accession>A0A2V0NPE6</accession>
<dbReference type="AlphaFoldDB" id="A0A2V0NPE6"/>
<feature type="domain" description="Lipoyl-binding" evidence="6">
    <location>
        <begin position="49"/>
        <end position="125"/>
    </location>
</feature>
<dbReference type="Pfam" id="PF00364">
    <property type="entry name" value="Biotin_lipoyl"/>
    <property type="match status" value="1"/>
</dbReference>
<gene>
    <name evidence="8" type="ORF">Rsub_02063</name>
</gene>
<sequence>MSGSRAVAGLSVRLWRSAQASATGSSAAAPAWRTASLQWGRGFSSLPPHVVLGMPALSPTMSSGNIAAWHVKEGEEVSAGTVLADIETDKATLAFENQDEGFVARLLVPDGAKDVPVGAPVAVIVEEAGQVAAFKDYAAPSTAPAPASASASAAAAAPAAAAQAARAPANFRLGPAARKALAEAGLRLEDIAAPTGPNGIVTKEDVLAAVAAGTKGSAGGPAAPKAAAAAPAAPAAAAAPPKPAAAPPAQQQQQVQQKQQQPQQQRGAAAGPRVQYTDVPNSQVRRIIAKRLLESKQTFPALYASADASLDGVQALRKQLAAQGIKVSVNDCVVRAAALALRDVPGANAAWDTAAGAAVAQPSVDVAIAVATEGGLITPIVRDAANKSLAQISAEVRDLAARARANKLQPHEFQGGSFTISNLGMYGLDSFCAIINPPQAAILAVGGAREVVEFRGGEPQSGSALTATISADHRVFDGELASSFLAAFARYMAHPVTMMT</sequence>
<dbReference type="InterPro" id="IPR045257">
    <property type="entry name" value="E2/Pdx1"/>
</dbReference>
<dbReference type="InterPro" id="IPR004167">
    <property type="entry name" value="PSBD"/>
</dbReference>
<dbReference type="Pfam" id="PF02817">
    <property type="entry name" value="E3_binding"/>
    <property type="match status" value="1"/>
</dbReference>
<feature type="region of interest" description="Disordered" evidence="5">
    <location>
        <begin position="233"/>
        <end position="276"/>
    </location>
</feature>
<dbReference type="GO" id="GO:0005739">
    <property type="term" value="C:mitochondrion"/>
    <property type="evidence" value="ECO:0007669"/>
    <property type="project" value="TreeGrafter"/>
</dbReference>
<feature type="domain" description="Peripheral subunit-binding (PSBD)" evidence="7">
    <location>
        <begin position="172"/>
        <end position="210"/>
    </location>
</feature>
<dbReference type="GO" id="GO:0006086">
    <property type="term" value="P:pyruvate decarboxylation to acetyl-CoA"/>
    <property type="evidence" value="ECO:0007669"/>
    <property type="project" value="InterPro"/>
</dbReference>
<dbReference type="EC" id="2.3.1.-" evidence="4"/>
<proteinExistence type="inferred from homology"/>